<name>A0ABV2GCY9_9BACL</name>
<dbReference type="EMBL" id="JBEPLW010000014">
    <property type="protein sequence ID" value="MET3576009.1"/>
    <property type="molecule type" value="Genomic_DNA"/>
</dbReference>
<evidence type="ECO:0000256" key="6">
    <source>
        <dbReference type="ARBA" id="ARBA00048496"/>
    </source>
</evidence>
<proteinExistence type="inferred from homology"/>
<dbReference type="Pfam" id="PF04199">
    <property type="entry name" value="Cyclase"/>
    <property type="match status" value="1"/>
</dbReference>
<reference evidence="8 9" key="1">
    <citation type="submission" date="2024-06" db="EMBL/GenBank/DDBJ databases">
        <title>Genomic Encyclopedia of Type Strains, Phase IV (KMG-IV): sequencing the most valuable type-strain genomes for metagenomic binning, comparative biology and taxonomic classification.</title>
        <authorList>
            <person name="Goeker M."/>
        </authorList>
    </citation>
    <scope>NUCLEOTIDE SEQUENCE [LARGE SCALE GENOMIC DNA]</scope>
    <source>
        <strain evidence="8 9">DSM 26128</strain>
    </source>
</reference>
<organism evidence="8 9">
    <name type="scientific">Bhargavaea ullalensis</name>
    <dbReference type="NCBI Taxonomy" id="1265685"/>
    <lineage>
        <taxon>Bacteria</taxon>
        <taxon>Bacillati</taxon>
        <taxon>Bacillota</taxon>
        <taxon>Bacilli</taxon>
        <taxon>Bacillales</taxon>
        <taxon>Caryophanaceae</taxon>
        <taxon>Bhargavaea</taxon>
    </lineage>
</organism>
<evidence type="ECO:0000256" key="5">
    <source>
        <dbReference type="ARBA" id="ARBA00023079"/>
    </source>
</evidence>
<dbReference type="NCBIfam" id="TIGR03035">
    <property type="entry name" value="trp_arylform"/>
    <property type="match status" value="1"/>
</dbReference>
<dbReference type="InterPro" id="IPR007325">
    <property type="entry name" value="KFase/CYL"/>
</dbReference>
<dbReference type="SUPFAM" id="SSF102198">
    <property type="entry name" value="Putative cyclase"/>
    <property type="match status" value="1"/>
</dbReference>
<dbReference type="RefSeq" id="WP_354197662.1">
    <property type="nucleotide sequence ID" value="NZ_JBEPLW010000014.1"/>
</dbReference>
<comment type="subunit">
    <text evidence="7">Homodimer.</text>
</comment>
<keyword evidence="2 7" id="KW-0479">Metal-binding</keyword>
<dbReference type="Gene3D" id="3.50.30.50">
    <property type="entry name" value="Putative cyclase"/>
    <property type="match status" value="1"/>
</dbReference>
<comment type="caution">
    <text evidence="8">The sequence shown here is derived from an EMBL/GenBank/DDBJ whole genome shotgun (WGS) entry which is preliminary data.</text>
</comment>
<evidence type="ECO:0000256" key="2">
    <source>
        <dbReference type="ARBA" id="ARBA00022723"/>
    </source>
</evidence>
<dbReference type="HAMAP" id="MF_01969">
    <property type="entry name" value="KynB"/>
    <property type="match status" value="1"/>
</dbReference>
<evidence type="ECO:0000256" key="7">
    <source>
        <dbReference type="HAMAP-Rule" id="MF_01969"/>
    </source>
</evidence>
<feature type="binding site" evidence="7">
    <location>
        <position position="161"/>
    </location>
    <ligand>
        <name>Zn(2+)</name>
        <dbReference type="ChEBI" id="CHEBI:29105"/>
        <label>2</label>
    </ligand>
</feature>
<keyword evidence="9" id="KW-1185">Reference proteome</keyword>
<keyword evidence="5 7" id="KW-0823">Tryptophan catabolism</keyword>
<protein>
    <recommendedName>
        <fullName evidence="7">Kynurenine formamidase</fullName>
        <shortName evidence="7">KFA</shortName>
        <shortName evidence="7">KFase</shortName>
        <ecNumber evidence="7">3.5.1.9</ecNumber>
    </recommendedName>
    <alternativeName>
        <fullName evidence="7">Arylformamidase</fullName>
    </alternativeName>
    <alternativeName>
        <fullName evidence="7">N-formylkynurenine formamidase</fullName>
        <shortName evidence="7">FKF</shortName>
    </alternativeName>
</protein>
<comment type="catalytic activity">
    <reaction evidence="6 7">
        <text>N-formyl-L-kynurenine + H2O = L-kynurenine + formate + H(+)</text>
        <dbReference type="Rhea" id="RHEA:13009"/>
        <dbReference type="ChEBI" id="CHEBI:15377"/>
        <dbReference type="ChEBI" id="CHEBI:15378"/>
        <dbReference type="ChEBI" id="CHEBI:15740"/>
        <dbReference type="ChEBI" id="CHEBI:57959"/>
        <dbReference type="ChEBI" id="CHEBI:58629"/>
        <dbReference type="EC" id="3.5.1.9"/>
    </reaction>
</comment>
<dbReference type="PANTHER" id="PTHR31118:SF32">
    <property type="entry name" value="KYNURENINE FORMAMIDASE"/>
    <property type="match status" value="1"/>
</dbReference>
<sequence>MKEGNWMDITQPLKNGMANWPGDTPFEFGLSATKEETGSANIGRMTTSLHIGTHADAPFHFDENGKQLHEMNPDVYIGKARVVDVTRFSSVGREELERFDLDGARRLLLKTSVRNDPMTFPEDYTELRPDIGPLLKEKGIILLGIDIPSVDLIHSKELATHHSLGEAGVCIIENLMLEKVQPGDYEFIALPLAIHGADGSPVRAVIRPAE</sequence>
<dbReference type="InterPro" id="IPR017484">
    <property type="entry name" value="Kynurenine_formamidase_bac"/>
</dbReference>
<dbReference type="EC" id="3.5.1.9" evidence="7"/>
<feature type="binding site" evidence="7">
    <location>
        <position position="56"/>
    </location>
    <ligand>
        <name>Zn(2+)</name>
        <dbReference type="ChEBI" id="CHEBI:29105"/>
        <label>1</label>
    </ligand>
</feature>
<keyword evidence="4 7" id="KW-0862">Zinc</keyword>
<keyword evidence="3 7" id="KW-0378">Hydrolase</keyword>
<comment type="pathway">
    <text evidence="7">Amino-acid degradation; L-tryptophan degradation via kynurenine pathway; L-kynurenine from L-tryptophan: step 2/2.</text>
</comment>
<feature type="binding site" evidence="7">
    <location>
        <position position="50"/>
    </location>
    <ligand>
        <name>Zn(2+)</name>
        <dbReference type="ChEBI" id="CHEBI:29105"/>
        <label>1</label>
    </ligand>
</feature>
<gene>
    <name evidence="7" type="primary">kynB</name>
    <name evidence="8" type="ORF">ABID49_001916</name>
</gene>
<dbReference type="PANTHER" id="PTHR31118">
    <property type="entry name" value="CYCLASE-LIKE PROTEIN 2"/>
    <property type="match status" value="1"/>
</dbReference>
<evidence type="ECO:0000256" key="4">
    <source>
        <dbReference type="ARBA" id="ARBA00022833"/>
    </source>
</evidence>
<comment type="function">
    <text evidence="1 7">Catalyzes the hydrolysis of N-formyl-L-kynurenine to L-kynurenine, the second step in the kynurenine pathway of tryptophan degradation.</text>
</comment>
<feature type="binding site" evidence="7">
    <location>
        <position position="173"/>
    </location>
    <ligand>
        <name>Zn(2+)</name>
        <dbReference type="ChEBI" id="CHEBI:29105"/>
        <label>1</label>
    </ligand>
</feature>
<evidence type="ECO:0000313" key="9">
    <source>
        <dbReference type="Proteomes" id="UP001549099"/>
    </source>
</evidence>
<feature type="binding site" evidence="7">
    <location>
        <position position="54"/>
    </location>
    <ligand>
        <name>Zn(2+)</name>
        <dbReference type="ChEBI" id="CHEBI:29105"/>
        <label>1</label>
    </ligand>
</feature>
<dbReference type="Proteomes" id="UP001549099">
    <property type="component" value="Unassembled WGS sequence"/>
</dbReference>
<comment type="cofactor">
    <cofactor evidence="7">
        <name>Zn(2+)</name>
        <dbReference type="ChEBI" id="CHEBI:29105"/>
    </cofactor>
    <text evidence="7">Binds 2 zinc ions per subunit.</text>
</comment>
<feature type="binding site" evidence="7">
    <location>
        <position position="20"/>
    </location>
    <ligand>
        <name>substrate</name>
    </ligand>
</feature>
<dbReference type="GO" id="GO:0004061">
    <property type="term" value="F:arylformamidase activity"/>
    <property type="evidence" value="ECO:0007669"/>
    <property type="project" value="UniProtKB-EC"/>
</dbReference>
<dbReference type="InterPro" id="IPR037175">
    <property type="entry name" value="KFase_sf"/>
</dbReference>
<feature type="active site" description="Proton donor/acceptor" evidence="7">
    <location>
        <position position="60"/>
    </location>
</feature>
<accession>A0ABV2GCY9</accession>
<comment type="similarity">
    <text evidence="7">Belongs to the Cyclase 1 superfamily. KynB family.</text>
</comment>
<evidence type="ECO:0000256" key="1">
    <source>
        <dbReference type="ARBA" id="ARBA00002204"/>
    </source>
</evidence>
<evidence type="ECO:0000256" key="3">
    <source>
        <dbReference type="ARBA" id="ARBA00022801"/>
    </source>
</evidence>
<feature type="binding site" evidence="7">
    <location>
        <position position="173"/>
    </location>
    <ligand>
        <name>Zn(2+)</name>
        <dbReference type="ChEBI" id="CHEBI:29105"/>
        <label>2</label>
    </ligand>
</feature>
<feature type="binding site" evidence="7">
    <location>
        <position position="56"/>
    </location>
    <ligand>
        <name>Zn(2+)</name>
        <dbReference type="ChEBI" id="CHEBI:29105"/>
        <label>2</label>
    </ligand>
</feature>
<evidence type="ECO:0000313" key="8">
    <source>
        <dbReference type="EMBL" id="MET3576009.1"/>
    </source>
</evidence>